<dbReference type="RefSeq" id="WP_123217910.1">
    <property type="nucleotide sequence ID" value="NZ_RJTM01000156.1"/>
</dbReference>
<keyword evidence="1" id="KW-0175">Coiled coil</keyword>
<evidence type="ECO:0000313" key="4">
    <source>
        <dbReference type="Proteomes" id="UP000267469"/>
    </source>
</evidence>
<dbReference type="EMBL" id="RJTM01000156">
    <property type="protein sequence ID" value="RNL77905.1"/>
    <property type="molecule type" value="Genomic_DNA"/>
</dbReference>
<accession>A0A3N0DQI7</accession>
<dbReference type="OrthoDB" id="956918at2"/>
<comment type="caution">
    <text evidence="3">The sequence shown here is derived from an EMBL/GenBank/DDBJ whole genome shotgun (WGS) entry which is preliminary data.</text>
</comment>
<organism evidence="3 4">
    <name type="scientific">Sinomicrobium pectinilyticum</name>
    <dbReference type="NCBI Taxonomy" id="1084421"/>
    <lineage>
        <taxon>Bacteria</taxon>
        <taxon>Pseudomonadati</taxon>
        <taxon>Bacteroidota</taxon>
        <taxon>Flavobacteriia</taxon>
        <taxon>Flavobacteriales</taxon>
        <taxon>Flavobacteriaceae</taxon>
        <taxon>Sinomicrobium</taxon>
    </lineage>
</organism>
<evidence type="ECO:0000313" key="3">
    <source>
        <dbReference type="EMBL" id="RNL77905.1"/>
    </source>
</evidence>
<reference evidence="3 4" key="1">
    <citation type="submission" date="2018-10" db="EMBL/GenBank/DDBJ databases">
        <title>Sinomicrobium pectinilyticum sp. nov., a pectinase-producing bacterium isolated from alkaline and saline soil, and emended description of the genus Sinomicrobium.</title>
        <authorList>
            <person name="Cheng B."/>
            <person name="Li C."/>
            <person name="Lai Q."/>
            <person name="Du M."/>
            <person name="Shao Z."/>
            <person name="Xu P."/>
            <person name="Yang C."/>
        </authorList>
    </citation>
    <scope>NUCLEOTIDE SEQUENCE [LARGE SCALE GENOMIC DNA]</scope>
    <source>
        <strain evidence="3 4">5DNS001</strain>
    </source>
</reference>
<keyword evidence="2" id="KW-0732">Signal</keyword>
<dbReference type="Proteomes" id="UP000267469">
    <property type="component" value="Unassembled WGS sequence"/>
</dbReference>
<proteinExistence type="predicted"/>
<dbReference type="AlphaFoldDB" id="A0A3N0DQI7"/>
<feature type="signal peptide" evidence="2">
    <location>
        <begin position="1"/>
        <end position="19"/>
    </location>
</feature>
<feature type="coiled-coil region" evidence="1">
    <location>
        <begin position="18"/>
        <end position="81"/>
    </location>
</feature>
<name>A0A3N0DQI7_SINP1</name>
<feature type="chain" id="PRO_5018055015" evidence="2">
    <location>
        <begin position="20"/>
        <end position="152"/>
    </location>
</feature>
<evidence type="ECO:0000256" key="1">
    <source>
        <dbReference type="SAM" id="Coils"/>
    </source>
</evidence>
<gene>
    <name evidence="3" type="ORF">ED312_20630</name>
</gene>
<keyword evidence="4" id="KW-1185">Reference proteome</keyword>
<evidence type="ECO:0000256" key="2">
    <source>
        <dbReference type="SAM" id="SignalP"/>
    </source>
</evidence>
<protein>
    <submittedName>
        <fullName evidence="3">DUF4890 domain-containing protein</fullName>
    </submittedName>
</protein>
<sequence length="152" mass="18217">MKKLLSLAIALTLVTGVMAQEKRERRTLEKKKHNVERFKDFTPEQMAELRTKRMALKLDLSQAQQQKVLKLNKELAEKRKAGFEKFKEARAKKKEWTAEERFTFMNERLDARLAVQNKMKDILDENQYARWKKSYERPEKSFHHRRKGHGSK</sequence>